<dbReference type="SUPFAM" id="SSF46785">
    <property type="entry name" value="Winged helix' DNA-binding domain"/>
    <property type="match status" value="1"/>
</dbReference>
<gene>
    <name evidence="5" type="ORF">A2863_03950</name>
</gene>
<evidence type="ECO:0000256" key="2">
    <source>
        <dbReference type="ARBA" id="ARBA00022679"/>
    </source>
</evidence>
<dbReference type="AlphaFoldDB" id="A0A1F7Y3V2"/>
<dbReference type="InterPro" id="IPR001077">
    <property type="entry name" value="COMT_C"/>
</dbReference>
<dbReference type="GO" id="GO:0046983">
    <property type="term" value="F:protein dimerization activity"/>
    <property type="evidence" value="ECO:0007669"/>
    <property type="project" value="InterPro"/>
</dbReference>
<dbReference type="PANTHER" id="PTHR43712">
    <property type="entry name" value="PUTATIVE (AFU_ORTHOLOGUE AFUA_4G14580)-RELATED"/>
    <property type="match status" value="1"/>
</dbReference>
<dbReference type="Gene3D" id="3.40.50.150">
    <property type="entry name" value="Vaccinia Virus protein VP39"/>
    <property type="match status" value="1"/>
</dbReference>
<proteinExistence type="predicted"/>
<keyword evidence="2" id="KW-0808">Transferase</keyword>
<dbReference type="PROSITE" id="PS51683">
    <property type="entry name" value="SAM_OMT_II"/>
    <property type="match status" value="1"/>
</dbReference>
<evidence type="ECO:0000256" key="3">
    <source>
        <dbReference type="ARBA" id="ARBA00022691"/>
    </source>
</evidence>
<accession>A0A1F7Y3V2</accession>
<dbReference type="InterPro" id="IPR036390">
    <property type="entry name" value="WH_DNA-bd_sf"/>
</dbReference>
<dbReference type="Proteomes" id="UP000178750">
    <property type="component" value="Unassembled WGS sequence"/>
</dbReference>
<dbReference type="GO" id="GO:0008171">
    <property type="term" value="F:O-methyltransferase activity"/>
    <property type="evidence" value="ECO:0007669"/>
    <property type="project" value="InterPro"/>
</dbReference>
<reference evidence="5 6" key="1">
    <citation type="journal article" date="2016" name="Nat. Commun.">
        <title>Thousands of microbial genomes shed light on interconnected biogeochemical processes in an aquifer system.</title>
        <authorList>
            <person name="Anantharaman K."/>
            <person name="Brown C.T."/>
            <person name="Hug L.A."/>
            <person name="Sharon I."/>
            <person name="Castelle C.J."/>
            <person name="Probst A.J."/>
            <person name="Thomas B.C."/>
            <person name="Singh A."/>
            <person name="Wilkins M.J."/>
            <person name="Karaoz U."/>
            <person name="Brodie E.L."/>
            <person name="Williams K.H."/>
            <person name="Hubbard S.S."/>
            <person name="Banfield J.F."/>
        </authorList>
    </citation>
    <scope>NUCLEOTIDE SEQUENCE [LARGE SCALE GENOMIC DNA]</scope>
</reference>
<evidence type="ECO:0000313" key="6">
    <source>
        <dbReference type="Proteomes" id="UP000178750"/>
    </source>
</evidence>
<keyword evidence="1" id="KW-0489">Methyltransferase</keyword>
<evidence type="ECO:0000313" key="5">
    <source>
        <dbReference type="EMBL" id="OGM22003.1"/>
    </source>
</evidence>
<dbReference type="InterPro" id="IPR016461">
    <property type="entry name" value="COMT-like"/>
</dbReference>
<protein>
    <recommendedName>
        <fullName evidence="4">O-methyltransferase C-terminal domain-containing protein</fullName>
    </recommendedName>
</protein>
<comment type="caution">
    <text evidence="5">The sequence shown here is derived from an EMBL/GenBank/DDBJ whole genome shotgun (WGS) entry which is preliminary data.</text>
</comment>
<dbReference type="Pfam" id="PF00891">
    <property type="entry name" value="Methyltransf_2"/>
    <property type="match status" value="1"/>
</dbReference>
<keyword evidence="3" id="KW-0949">S-adenosyl-L-methionine</keyword>
<evidence type="ECO:0000256" key="1">
    <source>
        <dbReference type="ARBA" id="ARBA00022603"/>
    </source>
</evidence>
<dbReference type="Gene3D" id="1.10.10.10">
    <property type="entry name" value="Winged helix-like DNA-binding domain superfamily/Winged helix DNA-binding domain"/>
    <property type="match status" value="1"/>
</dbReference>
<name>A0A1F7Y3V2_9BACT</name>
<dbReference type="EMBL" id="MGGF01000011">
    <property type="protein sequence ID" value="OGM22003.1"/>
    <property type="molecule type" value="Genomic_DNA"/>
</dbReference>
<dbReference type="InterPro" id="IPR036388">
    <property type="entry name" value="WH-like_DNA-bd_sf"/>
</dbReference>
<dbReference type="SUPFAM" id="SSF53335">
    <property type="entry name" value="S-adenosyl-L-methionine-dependent methyltransferases"/>
    <property type="match status" value="1"/>
</dbReference>
<evidence type="ECO:0000259" key="4">
    <source>
        <dbReference type="Pfam" id="PF00891"/>
    </source>
</evidence>
<dbReference type="PANTHER" id="PTHR43712:SF2">
    <property type="entry name" value="O-METHYLTRANSFERASE CICE"/>
    <property type="match status" value="1"/>
</dbReference>
<organism evidence="5 6">
    <name type="scientific">Candidatus Woesebacteria bacterium RIFCSPHIGHO2_01_FULL_38_9b</name>
    <dbReference type="NCBI Taxonomy" id="1802493"/>
    <lineage>
        <taxon>Bacteria</taxon>
        <taxon>Candidatus Woeseibacteriota</taxon>
    </lineage>
</organism>
<sequence>MSLVIAGRTIQVSVKLGIFESLKTKPMKIDEIAMGVNISFEGALVIIDTLENLGYVKLRNDKKYELTTRSLIFLTKNSKASLINTIRFSDYVFGALNNLEENIKRGGPKKVNLSVFTKKEWGIFNKAMVEIASANFKEIVNKIPLSKKYKKLLDLGGSHGIHSIAFCSKLPSLKAIIMDLKPTQKQAQQIITHKHMLDKVSFRVGDFLKDDLGKNFDVVLGFNIIHGLNPTTNQKLTHKIYNALNPKGIYIVMDQIKDARGKSQLSKLIATTMGVMLFNQAGGRTYTFNEVSSWMNKTGFRKIEMKKLRDPGSALIIGSK</sequence>
<dbReference type="InterPro" id="IPR029063">
    <property type="entry name" value="SAM-dependent_MTases_sf"/>
</dbReference>
<feature type="domain" description="O-methyltransferase C-terminal" evidence="4">
    <location>
        <begin position="122"/>
        <end position="301"/>
    </location>
</feature>
<dbReference type="GO" id="GO:0032259">
    <property type="term" value="P:methylation"/>
    <property type="evidence" value="ECO:0007669"/>
    <property type="project" value="UniProtKB-KW"/>
</dbReference>